<feature type="domain" description="Cytochrome c7-like" evidence="1">
    <location>
        <begin position="30"/>
        <end position="101"/>
    </location>
</feature>
<protein>
    <submittedName>
        <fullName evidence="2">Cytochrome c7-like protein</fullName>
    </submittedName>
</protein>
<organism evidence="2 3">
    <name type="scientific">Seleniivibrio woodruffii</name>
    <dbReference type="NCBI Taxonomy" id="1078050"/>
    <lineage>
        <taxon>Bacteria</taxon>
        <taxon>Pseudomonadati</taxon>
        <taxon>Deferribacterota</taxon>
        <taxon>Deferribacteres</taxon>
        <taxon>Deferribacterales</taxon>
        <taxon>Geovibrionaceae</taxon>
        <taxon>Seleniivibrio</taxon>
    </lineage>
</organism>
<dbReference type="EMBL" id="SMGG01000006">
    <property type="protein sequence ID" value="TCK59345.1"/>
    <property type="molecule type" value="Genomic_DNA"/>
</dbReference>
<name>A0A4R1K593_9BACT</name>
<comment type="caution">
    <text evidence="2">The sequence shown here is derived from an EMBL/GenBank/DDBJ whole genome shotgun (WGS) entry which is preliminary data.</text>
</comment>
<sequence length="189" mass="21703">MIRKLSWLILLIVPVIYGCSQFYYQSPVTKFNHEAHVDILFQQKRDCFFCHKLPSIETMIKSGGQLKIAADLKIDGKCHSCHRDVPTKVASAPQNCSTCHENMKVLKPADHVNNWNTLHSVPAKLDSKTCETCHKQWYCESCHSKQNSLENYRHSRSFKLKHSLEATIDPGSCDKCHRVDFCITCHRKG</sequence>
<keyword evidence="3" id="KW-1185">Reference proteome</keyword>
<dbReference type="Gene3D" id="3.90.10.10">
    <property type="entry name" value="Cytochrome C3"/>
    <property type="match status" value="1"/>
</dbReference>
<gene>
    <name evidence="2" type="ORF">C8D98_2278</name>
</gene>
<dbReference type="InterPro" id="IPR029467">
    <property type="entry name" value="Cyt_c7-like"/>
</dbReference>
<dbReference type="AlphaFoldDB" id="A0A4R1K593"/>
<evidence type="ECO:0000313" key="3">
    <source>
        <dbReference type="Proteomes" id="UP000294614"/>
    </source>
</evidence>
<reference evidence="2 3" key="1">
    <citation type="submission" date="2019-03" db="EMBL/GenBank/DDBJ databases">
        <title>Genomic Encyclopedia of Type Strains, Phase IV (KMG-IV): sequencing the most valuable type-strain genomes for metagenomic binning, comparative biology and taxonomic classification.</title>
        <authorList>
            <person name="Goeker M."/>
        </authorList>
    </citation>
    <scope>NUCLEOTIDE SEQUENCE [LARGE SCALE GENOMIC DNA]</scope>
    <source>
        <strain evidence="2 3">DSM 24984</strain>
    </source>
</reference>
<dbReference type="SUPFAM" id="SSF48695">
    <property type="entry name" value="Multiheme cytochromes"/>
    <property type="match status" value="1"/>
</dbReference>
<dbReference type="PROSITE" id="PS51257">
    <property type="entry name" value="PROKAR_LIPOPROTEIN"/>
    <property type="match status" value="1"/>
</dbReference>
<accession>A0A4R1K593</accession>
<dbReference type="InterPro" id="IPR036280">
    <property type="entry name" value="Multihaem_cyt_sf"/>
</dbReference>
<dbReference type="OrthoDB" id="9788951at2"/>
<evidence type="ECO:0000313" key="2">
    <source>
        <dbReference type="EMBL" id="TCK59345.1"/>
    </source>
</evidence>
<evidence type="ECO:0000259" key="1">
    <source>
        <dbReference type="Pfam" id="PF14522"/>
    </source>
</evidence>
<dbReference type="RefSeq" id="WP_132874256.1">
    <property type="nucleotide sequence ID" value="NZ_JBLJBI010000003.1"/>
</dbReference>
<proteinExistence type="predicted"/>
<dbReference type="Proteomes" id="UP000294614">
    <property type="component" value="Unassembled WGS sequence"/>
</dbReference>
<dbReference type="Pfam" id="PF14522">
    <property type="entry name" value="Cytochrome_C7"/>
    <property type="match status" value="1"/>
</dbReference>